<name>A0A1F5LK67_PENAI</name>
<dbReference type="RefSeq" id="XP_022488748.1">
    <property type="nucleotide sequence ID" value="XM_022631595.1"/>
</dbReference>
<dbReference type="PANTHER" id="PTHR37489:SF1">
    <property type="entry name" value="DUF3500 DOMAIN-CONTAINING PROTEIN"/>
    <property type="match status" value="1"/>
</dbReference>
<evidence type="ECO:0000313" key="2">
    <source>
        <dbReference type="Proteomes" id="UP000177622"/>
    </source>
</evidence>
<comment type="caution">
    <text evidence="1">The sequence shown here is derived from an EMBL/GenBank/DDBJ whole genome shotgun (WGS) entry which is preliminary data.</text>
</comment>
<dbReference type="GeneID" id="34576329"/>
<dbReference type="Proteomes" id="UP000177622">
    <property type="component" value="Unassembled WGS sequence"/>
</dbReference>
<dbReference type="EMBL" id="LXJU01000008">
    <property type="protein sequence ID" value="OGE53309.1"/>
    <property type="molecule type" value="Genomic_DNA"/>
</dbReference>
<dbReference type="AlphaFoldDB" id="A0A1F5LK67"/>
<reference evidence="1 2" key="1">
    <citation type="journal article" date="2016" name="Sci. Rep.">
        <title>Penicillium arizonense, a new, genome sequenced fungal species, reveals a high chemical diversity in secreted metabolites.</title>
        <authorList>
            <person name="Grijseels S."/>
            <person name="Nielsen J.C."/>
            <person name="Randelovic M."/>
            <person name="Nielsen J."/>
            <person name="Nielsen K.F."/>
            <person name="Workman M."/>
            <person name="Frisvad J.C."/>
        </authorList>
    </citation>
    <scope>NUCLEOTIDE SEQUENCE [LARGE SCALE GENOMIC DNA]</scope>
    <source>
        <strain evidence="1 2">CBS 141311</strain>
    </source>
</reference>
<gene>
    <name evidence="1" type="ORF">PENARI_c008G09752</name>
</gene>
<accession>A0A1F5LK67</accession>
<evidence type="ECO:0000313" key="1">
    <source>
        <dbReference type="EMBL" id="OGE53309.1"/>
    </source>
</evidence>
<keyword evidence="2" id="KW-1185">Reference proteome</keyword>
<protein>
    <recommendedName>
        <fullName evidence="3">DUF3500 domain-containing protein</fullName>
    </recommendedName>
</protein>
<dbReference type="InterPro" id="IPR021889">
    <property type="entry name" value="DUF3500"/>
</dbReference>
<evidence type="ECO:0008006" key="3">
    <source>
        <dbReference type="Google" id="ProtNLM"/>
    </source>
</evidence>
<sequence>MSQYQSFRDYIPPSDNPRSVQLANSDTYQWAAHRCTDPFMIGWMQEWKVLYDEPYQGISSNGEVNQEVHQLADKGTDLGAPVMEMCIAAKHLLSKLSKSDRERMSYPIDAPEWRSWSNPEIYVFRHGLRLEEVKTEIVQAIYGLLRASLSPSGYEKVRGCMKINGFLGKAVRGENVLNELSYNFAIFGTPSIKGPWGWQLYGHHLCLNCMVIGKQMVFTPIFMGAEPNIIDEGPGKGTELFVQQEKAGLRLIFSMDEATRAVVQVSADIYCANLPTWRYHRADQRHLGGAFQDNRIIPYEGCLVSHFQAWEQQQVRNILELSLDYLPEGALQARMSEIDEYWNETYFSWIGQFGEHDAFYYSIHSPVILFEFDHHSGVFLSNKEPRKFHIHTLVRTPNGNDYGKELIRQYEGRNNDCEDRA</sequence>
<dbReference type="PANTHER" id="PTHR37489">
    <property type="entry name" value="DUF3500 DOMAIN-CONTAINING PROTEIN"/>
    <property type="match status" value="1"/>
</dbReference>
<dbReference type="STRING" id="1835702.A0A1F5LK67"/>
<proteinExistence type="predicted"/>
<organism evidence="1 2">
    <name type="scientific">Penicillium arizonense</name>
    <dbReference type="NCBI Taxonomy" id="1835702"/>
    <lineage>
        <taxon>Eukaryota</taxon>
        <taxon>Fungi</taxon>
        <taxon>Dikarya</taxon>
        <taxon>Ascomycota</taxon>
        <taxon>Pezizomycotina</taxon>
        <taxon>Eurotiomycetes</taxon>
        <taxon>Eurotiomycetidae</taxon>
        <taxon>Eurotiales</taxon>
        <taxon>Aspergillaceae</taxon>
        <taxon>Penicillium</taxon>
    </lineage>
</organism>
<dbReference type="OrthoDB" id="4539697at2759"/>
<dbReference type="Pfam" id="PF12006">
    <property type="entry name" value="DUF3500"/>
    <property type="match status" value="1"/>
</dbReference>